<dbReference type="InterPro" id="IPR011992">
    <property type="entry name" value="EF-hand-dom_pair"/>
</dbReference>
<feature type="compositionally biased region" description="Basic residues" evidence="10">
    <location>
        <begin position="44"/>
        <end position="54"/>
    </location>
</feature>
<feature type="region of interest" description="Disordered" evidence="10">
    <location>
        <begin position="34"/>
        <end position="56"/>
    </location>
</feature>
<keyword evidence="7 8" id="KW-0472">Membrane</keyword>
<dbReference type="InterPro" id="IPR002048">
    <property type="entry name" value="EF_hand_dom"/>
</dbReference>
<proteinExistence type="inferred from homology"/>
<evidence type="ECO:0000256" key="2">
    <source>
        <dbReference type="ARBA" id="ARBA00022448"/>
    </source>
</evidence>
<evidence type="ECO:0000256" key="6">
    <source>
        <dbReference type="ARBA" id="ARBA00022989"/>
    </source>
</evidence>
<feature type="domain" description="EF-hand" evidence="11">
    <location>
        <begin position="152"/>
        <end position="187"/>
    </location>
</feature>
<comment type="subcellular location">
    <subcellularLocation>
        <location evidence="1">Mitochondrion inner membrane</location>
        <topology evidence="1">Multi-pass membrane protein</topology>
    </subcellularLocation>
</comment>
<keyword evidence="2 9" id="KW-0813">Transport</keyword>
<evidence type="ECO:0000256" key="9">
    <source>
        <dbReference type="RuleBase" id="RU000488"/>
    </source>
</evidence>
<dbReference type="PANTHER" id="PTHR24089">
    <property type="entry name" value="SOLUTE CARRIER FAMILY 25"/>
    <property type="match status" value="1"/>
</dbReference>
<dbReference type="CDD" id="cd00051">
    <property type="entry name" value="EFh"/>
    <property type="match status" value="1"/>
</dbReference>
<feature type="repeat" description="Solcar" evidence="8">
    <location>
        <begin position="354"/>
        <end position="439"/>
    </location>
</feature>
<evidence type="ECO:0000256" key="3">
    <source>
        <dbReference type="ARBA" id="ARBA00022692"/>
    </source>
</evidence>
<dbReference type="EMBL" id="CP126215">
    <property type="protein sequence ID" value="WIA17191.1"/>
    <property type="molecule type" value="Genomic_DNA"/>
</dbReference>
<keyword evidence="13" id="KW-1185">Reference proteome</keyword>
<dbReference type="PROSITE" id="PS50222">
    <property type="entry name" value="EF_HAND_2"/>
    <property type="match status" value="3"/>
</dbReference>
<keyword evidence="4" id="KW-0677">Repeat</keyword>
<gene>
    <name evidence="12" type="ORF">OEZ85_014074</name>
</gene>
<organism evidence="12 13">
    <name type="scientific">Tetradesmus obliquus</name>
    <name type="common">Green alga</name>
    <name type="synonym">Acutodesmus obliquus</name>
    <dbReference type="NCBI Taxonomy" id="3088"/>
    <lineage>
        <taxon>Eukaryota</taxon>
        <taxon>Viridiplantae</taxon>
        <taxon>Chlorophyta</taxon>
        <taxon>core chlorophytes</taxon>
        <taxon>Chlorophyceae</taxon>
        <taxon>CS clade</taxon>
        <taxon>Sphaeropleales</taxon>
        <taxon>Scenedesmaceae</taxon>
        <taxon>Tetradesmus</taxon>
    </lineage>
</organism>
<dbReference type="Gene3D" id="1.10.238.10">
    <property type="entry name" value="EF-hand"/>
    <property type="match status" value="1"/>
</dbReference>
<dbReference type="SUPFAM" id="SSF103506">
    <property type="entry name" value="Mitochondrial carrier"/>
    <property type="match status" value="1"/>
</dbReference>
<keyword evidence="6" id="KW-1133">Transmembrane helix</keyword>
<dbReference type="SMART" id="SM00054">
    <property type="entry name" value="EFh"/>
    <property type="match status" value="3"/>
</dbReference>
<evidence type="ECO:0000256" key="8">
    <source>
        <dbReference type="PROSITE-ProRule" id="PRU00282"/>
    </source>
</evidence>
<protein>
    <recommendedName>
        <fullName evidence="11">EF-hand domain-containing protein</fullName>
    </recommendedName>
</protein>
<evidence type="ECO:0000256" key="4">
    <source>
        <dbReference type="ARBA" id="ARBA00022737"/>
    </source>
</evidence>
<evidence type="ECO:0000259" key="11">
    <source>
        <dbReference type="PROSITE" id="PS50222"/>
    </source>
</evidence>
<dbReference type="InterPro" id="IPR018108">
    <property type="entry name" value="MCP_transmembrane"/>
</dbReference>
<feature type="domain" description="EF-hand" evidence="11">
    <location>
        <begin position="71"/>
        <end position="106"/>
    </location>
</feature>
<dbReference type="SUPFAM" id="SSF47473">
    <property type="entry name" value="EF-hand"/>
    <property type="match status" value="1"/>
</dbReference>
<dbReference type="PROSITE" id="PS00018">
    <property type="entry name" value="EF_HAND_1"/>
    <property type="match status" value="2"/>
</dbReference>
<keyword evidence="5" id="KW-0106">Calcium</keyword>
<dbReference type="Pfam" id="PF13499">
    <property type="entry name" value="EF-hand_7"/>
    <property type="match status" value="1"/>
</dbReference>
<keyword evidence="3 8" id="KW-0812">Transmembrane</keyword>
<evidence type="ECO:0000256" key="10">
    <source>
        <dbReference type="SAM" id="MobiDB-lite"/>
    </source>
</evidence>
<dbReference type="Proteomes" id="UP001244341">
    <property type="component" value="Chromosome 8b"/>
</dbReference>
<comment type="similarity">
    <text evidence="9">Belongs to the mitochondrial carrier (TC 2.A.29) family.</text>
</comment>
<dbReference type="PROSITE" id="PS50920">
    <property type="entry name" value="SOLCAR"/>
    <property type="match status" value="2"/>
</dbReference>
<name>A0ABY8UAT7_TETOB</name>
<dbReference type="InterPro" id="IPR002067">
    <property type="entry name" value="MCP"/>
</dbReference>
<dbReference type="PRINTS" id="PR00926">
    <property type="entry name" value="MITOCARRIER"/>
</dbReference>
<dbReference type="Pfam" id="PF00153">
    <property type="entry name" value="Mito_carr"/>
    <property type="match status" value="3"/>
</dbReference>
<dbReference type="InterPro" id="IPR023395">
    <property type="entry name" value="MCP_dom_sf"/>
</dbReference>
<sequence length="530" mass="57176">MPLVFRTSQGNLSILSSTSESAPENLNFTLASSSSSPLPCRWASRPHRRSRRRAPYASITGASNSLWDTAVHGESIRSTFNRIDKDRKGHITEADLQDFAAAHHLPRSYVRPFLSAVLQQQQQQQQQQQLSSSEDELEGEVGYAAFREFVVSREAGLREAFSQFDLDGDGHISADDLHASLARVSICSPRSRCVLRTRQDVVGQLLARIDVDGSRRLSFGEFRRFFMLLPQQGALVEYWLSGAAALQCADMGGHFSVLERNRHIGAPWGHLLAGAVAGAASRSATAPLETLRLAAMAGALPPGSNLLSAAQGMMAEGGVAALFRGNLVNVLRSAPARAVDFFAFDLFKAWFGSDSYAKTFAAAGLAGTLSWALLYPLEVVRSRVTLGPAQRYSGLRHCVAAMAAQEGLGSFYRGLGPSLAAIAPEAAITYGLHDLLKRAYSKAHHREPDIGMLEVLRAILAEGGPAALYRGLGAATLRLVPSAIISFGTYEVMRKLLLELEAKQEACATANVWPAAACQHHQRVAPPGTT</sequence>
<dbReference type="Gene3D" id="1.50.40.10">
    <property type="entry name" value="Mitochondrial carrier domain"/>
    <property type="match status" value="2"/>
</dbReference>
<feature type="domain" description="EF-hand" evidence="11">
    <location>
        <begin position="197"/>
        <end position="232"/>
    </location>
</feature>
<dbReference type="InterPro" id="IPR018247">
    <property type="entry name" value="EF_Hand_1_Ca_BS"/>
</dbReference>
<accession>A0ABY8UAT7</accession>
<evidence type="ECO:0000256" key="5">
    <source>
        <dbReference type="ARBA" id="ARBA00022837"/>
    </source>
</evidence>
<dbReference type="Pfam" id="PF13202">
    <property type="entry name" value="EF-hand_5"/>
    <property type="match status" value="1"/>
</dbReference>
<evidence type="ECO:0000256" key="7">
    <source>
        <dbReference type="ARBA" id="ARBA00023136"/>
    </source>
</evidence>
<evidence type="ECO:0000313" key="13">
    <source>
        <dbReference type="Proteomes" id="UP001244341"/>
    </source>
</evidence>
<reference evidence="12 13" key="1">
    <citation type="submission" date="2023-05" db="EMBL/GenBank/DDBJ databases">
        <title>A 100% complete, gapless, phased diploid assembly of the Scenedesmus obliquus UTEX 3031 genome.</title>
        <authorList>
            <person name="Biondi T.C."/>
            <person name="Hanschen E.R."/>
            <person name="Kwon T."/>
            <person name="Eng W."/>
            <person name="Kruse C.P.S."/>
            <person name="Koehler S.I."/>
            <person name="Kunde Y."/>
            <person name="Gleasner C.D."/>
            <person name="You Mak K.T."/>
            <person name="Polle J."/>
            <person name="Hovde B.T."/>
            <person name="Starkenburg S.R."/>
        </authorList>
    </citation>
    <scope>NUCLEOTIDE SEQUENCE [LARGE SCALE GENOMIC DNA]</scope>
    <source>
        <strain evidence="12 13">DOE0152z</strain>
    </source>
</reference>
<evidence type="ECO:0000313" key="12">
    <source>
        <dbReference type="EMBL" id="WIA17191.1"/>
    </source>
</evidence>
<feature type="repeat" description="Solcar" evidence="8">
    <location>
        <begin position="265"/>
        <end position="350"/>
    </location>
</feature>
<evidence type="ECO:0000256" key="1">
    <source>
        <dbReference type="ARBA" id="ARBA00004448"/>
    </source>
</evidence>